<feature type="domain" description="ChsH2 rubredoxin-like zinc ribbon" evidence="1">
    <location>
        <begin position="9"/>
        <end position="37"/>
    </location>
</feature>
<organism evidence="2 3">
    <name type="scientific">Pseudonocardia sulfidoxydans NBRC 16205</name>
    <dbReference type="NCBI Taxonomy" id="1223511"/>
    <lineage>
        <taxon>Bacteria</taxon>
        <taxon>Bacillati</taxon>
        <taxon>Actinomycetota</taxon>
        <taxon>Actinomycetes</taxon>
        <taxon>Pseudonocardiales</taxon>
        <taxon>Pseudonocardiaceae</taxon>
        <taxon>Pseudonocardia</taxon>
    </lineage>
</organism>
<gene>
    <name evidence="2" type="ORF">PSU4_11930</name>
</gene>
<dbReference type="SUPFAM" id="SSF50249">
    <property type="entry name" value="Nucleic acid-binding proteins"/>
    <property type="match status" value="1"/>
</dbReference>
<comment type="caution">
    <text evidence="2">The sequence shown here is derived from an EMBL/GenBank/DDBJ whole genome shotgun (WGS) entry which is preliminary data.</text>
</comment>
<evidence type="ECO:0000313" key="3">
    <source>
        <dbReference type="Proteomes" id="UP000321685"/>
    </source>
</evidence>
<evidence type="ECO:0000313" key="2">
    <source>
        <dbReference type="EMBL" id="GEL22239.1"/>
    </source>
</evidence>
<dbReference type="AlphaFoldDB" id="A0A511DBQ6"/>
<dbReference type="InterPro" id="IPR012340">
    <property type="entry name" value="NA-bd_OB-fold"/>
</dbReference>
<name>A0A511DBQ6_9PSEU</name>
<dbReference type="Proteomes" id="UP000321685">
    <property type="component" value="Unassembled WGS sequence"/>
</dbReference>
<evidence type="ECO:0000259" key="1">
    <source>
        <dbReference type="Pfam" id="PF12172"/>
    </source>
</evidence>
<dbReference type="EMBL" id="BJVJ01000007">
    <property type="protein sequence ID" value="GEL22239.1"/>
    <property type="molecule type" value="Genomic_DNA"/>
</dbReference>
<dbReference type="Pfam" id="PF12172">
    <property type="entry name" value="zf-ChsH2"/>
    <property type="match status" value="1"/>
</dbReference>
<sequence length="107" mass="11026">MTADWTDGEPRIVVSVCAACGHRWYLRRAQCPNCGGSVSSTTSAGVGTVVAVTSGERGAIALVDLVDGVRVLGRCGSSLRPGSAVRLRFQAGADDPVAVPFFEAESS</sequence>
<dbReference type="OrthoDB" id="7470921at2"/>
<dbReference type="InterPro" id="IPR022002">
    <property type="entry name" value="ChsH2_Znr"/>
</dbReference>
<reference evidence="2 3" key="1">
    <citation type="submission" date="2019-07" db="EMBL/GenBank/DDBJ databases">
        <title>Whole genome shotgun sequence of Pseudonocardia sulfidoxydans NBRC 16205.</title>
        <authorList>
            <person name="Hosoyama A."/>
            <person name="Uohara A."/>
            <person name="Ohji S."/>
            <person name="Ichikawa N."/>
        </authorList>
    </citation>
    <scope>NUCLEOTIDE SEQUENCE [LARGE SCALE GENOMIC DNA]</scope>
    <source>
        <strain evidence="2 3">NBRC 16205</strain>
    </source>
</reference>
<accession>A0A511DBQ6</accession>
<protein>
    <recommendedName>
        <fullName evidence="1">ChsH2 rubredoxin-like zinc ribbon domain-containing protein</fullName>
    </recommendedName>
</protein>
<keyword evidence="3" id="KW-1185">Reference proteome</keyword>
<dbReference type="RefSeq" id="WP_147103198.1">
    <property type="nucleotide sequence ID" value="NZ_BJVJ01000007.1"/>
</dbReference>
<proteinExistence type="predicted"/>